<feature type="transmembrane region" description="Helical" evidence="2">
    <location>
        <begin position="64"/>
        <end position="84"/>
    </location>
</feature>
<keyword evidence="2" id="KW-0812">Transmembrane</keyword>
<protein>
    <submittedName>
        <fullName evidence="3">DUF3040 domain-containing protein</fullName>
    </submittedName>
</protein>
<organism evidence="3 4">
    <name type="scientific">Streptomyces lavendulocolor</name>
    <dbReference type="NCBI Taxonomy" id="67316"/>
    <lineage>
        <taxon>Bacteria</taxon>
        <taxon>Bacillati</taxon>
        <taxon>Actinomycetota</taxon>
        <taxon>Actinomycetes</taxon>
        <taxon>Kitasatosporales</taxon>
        <taxon>Streptomycetaceae</taxon>
        <taxon>Streptomyces</taxon>
    </lineage>
</organism>
<dbReference type="Proteomes" id="UP001550378">
    <property type="component" value="Unassembled WGS sequence"/>
</dbReference>
<evidence type="ECO:0000256" key="2">
    <source>
        <dbReference type="SAM" id="Phobius"/>
    </source>
</evidence>
<proteinExistence type="predicted"/>
<accession>A0ABV2WCQ8</accession>
<gene>
    <name evidence="3" type="ORF">ABZ508_27545</name>
</gene>
<evidence type="ECO:0000313" key="3">
    <source>
        <dbReference type="EMBL" id="MEU0711121.1"/>
    </source>
</evidence>
<dbReference type="RefSeq" id="WP_359658564.1">
    <property type="nucleotide sequence ID" value="NZ_JBEXZO010000026.1"/>
</dbReference>
<keyword evidence="2" id="KW-0472">Membrane</keyword>
<dbReference type="Pfam" id="PF11239">
    <property type="entry name" value="DUF3040"/>
    <property type="match status" value="1"/>
</dbReference>
<sequence length="101" mass="10591">MEHEPEGRIIGRIERGLTSDDPELAARMSTLNAQFSGQGRGGGPVPPEAGPRPKQRRSRRRRTVLVLVVIALVGLLLTAVLNASSDGTAPPAGSLTPAVSM</sequence>
<feature type="region of interest" description="Disordered" evidence="1">
    <location>
        <begin position="33"/>
        <end position="60"/>
    </location>
</feature>
<reference evidence="3 4" key="1">
    <citation type="submission" date="2024-06" db="EMBL/GenBank/DDBJ databases">
        <title>The Natural Products Discovery Center: Release of the First 8490 Sequenced Strains for Exploring Actinobacteria Biosynthetic Diversity.</title>
        <authorList>
            <person name="Kalkreuter E."/>
            <person name="Kautsar S.A."/>
            <person name="Yang D."/>
            <person name="Bader C.D."/>
            <person name="Teijaro C.N."/>
            <person name="Fluegel L."/>
            <person name="Davis C.M."/>
            <person name="Simpson J.R."/>
            <person name="Lauterbach L."/>
            <person name="Steele A.D."/>
            <person name="Gui C."/>
            <person name="Meng S."/>
            <person name="Li G."/>
            <person name="Viehrig K."/>
            <person name="Ye F."/>
            <person name="Su P."/>
            <person name="Kiefer A.F."/>
            <person name="Nichols A."/>
            <person name="Cepeda A.J."/>
            <person name="Yan W."/>
            <person name="Fan B."/>
            <person name="Jiang Y."/>
            <person name="Adhikari A."/>
            <person name="Zheng C.-J."/>
            <person name="Schuster L."/>
            <person name="Cowan T.M."/>
            <person name="Smanski M.J."/>
            <person name="Chevrette M.G."/>
            <person name="De Carvalho L.P.S."/>
            <person name="Shen B."/>
        </authorList>
    </citation>
    <scope>NUCLEOTIDE SEQUENCE [LARGE SCALE GENOMIC DNA]</scope>
    <source>
        <strain evidence="3 4">NPDC006337</strain>
    </source>
</reference>
<evidence type="ECO:0000313" key="4">
    <source>
        <dbReference type="Proteomes" id="UP001550378"/>
    </source>
</evidence>
<dbReference type="InterPro" id="IPR021401">
    <property type="entry name" value="DUF3040"/>
</dbReference>
<keyword evidence="4" id="KW-1185">Reference proteome</keyword>
<evidence type="ECO:0000256" key="1">
    <source>
        <dbReference type="SAM" id="MobiDB-lite"/>
    </source>
</evidence>
<comment type="caution">
    <text evidence="3">The sequence shown here is derived from an EMBL/GenBank/DDBJ whole genome shotgun (WGS) entry which is preliminary data.</text>
</comment>
<dbReference type="EMBL" id="JBEXZR010000031">
    <property type="protein sequence ID" value="MEU0711121.1"/>
    <property type="molecule type" value="Genomic_DNA"/>
</dbReference>
<keyword evidence="2" id="KW-1133">Transmembrane helix</keyword>
<name>A0ABV2WCQ8_9ACTN</name>